<protein>
    <submittedName>
        <fullName evidence="3">Uncharacterized protein</fullName>
    </submittedName>
</protein>
<dbReference type="Proteomes" id="UP000005496">
    <property type="component" value="Unassembled WGS sequence"/>
</dbReference>
<reference evidence="3" key="1">
    <citation type="submission" date="2010-05" db="EMBL/GenBank/DDBJ databases">
        <title>The draft genome of Desulfonatronospira thiodismutans ASO3-1.</title>
        <authorList>
            <consortium name="US DOE Joint Genome Institute (JGI-PGF)"/>
            <person name="Lucas S."/>
            <person name="Copeland A."/>
            <person name="Lapidus A."/>
            <person name="Cheng J.-F."/>
            <person name="Bruce D."/>
            <person name="Goodwin L."/>
            <person name="Pitluck S."/>
            <person name="Chertkov O."/>
            <person name="Brettin T."/>
            <person name="Detter J.C."/>
            <person name="Han C."/>
            <person name="Land M.L."/>
            <person name="Hauser L."/>
            <person name="Kyrpides N."/>
            <person name="Mikhailova N."/>
            <person name="Muyzer G."/>
            <person name="Woyke T."/>
        </authorList>
    </citation>
    <scope>NUCLEOTIDE SEQUENCE [LARGE SCALE GENOMIC DNA]</scope>
    <source>
        <strain evidence="3">ASO3-1</strain>
    </source>
</reference>
<keyword evidence="2" id="KW-1133">Transmembrane helix</keyword>
<evidence type="ECO:0000313" key="4">
    <source>
        <dbReference type="Proteomes" id="UP000005496"/>
    </source>
</evidence>
<dbReference type="RefSeq" id="WP_008868660.1">
    <property type="nucleotide sequence ID" value="NZ_ACJN02000001.1"/>
</dbReference>
<evidence type="ECO:0000313" key="3">
    <source>
        <dbReference type="EMBL" id="EFI35528.1"/>
    </source>
</evidence>
<accession>D6SLG7</accession>
<keyword evidence="2" id="KW-0812">Transmembrane</keyword>
<dbReference type="EMBL" id="ACJN02000001">
    <property type="protein sequence ID" value="EFI35528.1"/>
    <property type="molecule type" value="Genomic_DNA"/>
</dbReference>
<sequence>MGEILIGILVMAGFIGFVIWKNKGKEQREETLDDLHREQWWADREDERKQGPVIVSADSRNDKDDKDDDD</sequence>
<gene>
    <name evidence="3" type="ORF">Dthio_PD2952</name>
</gene>
<proteinExistence type="predicted"/>
<feature type="transmembrane region" description="Helical" evidence="2">
    <location>
        <begin position="6"/>
        <end position="22"/>
    </location>
</feature>
<keyword evidence="2" id="KW-0472">Membrane</keyword>
<comment type="caution">
    <text evidence="3">The sequence shown here is derived from an EMBL/GenBank/DDBJ whole genome shotgun (WGS) entry which is preliminary data.</text>
</comment>
<organism evidence="3 4">
    <name type="scientific">Desulfonatronospira thiodismutans ASO3-1</name>
    <dbReference type="NCBI Taxonomy" id="555779"/>
    <lineage>
        <taxon>Bacteria</taxon>
        <taxon>Pseudomonadati</taxon>
        <taxon>Thermodesulfobacteriota</taxon>
        <taxon>Desulfovibrionia</taxon>
        <taxon>Desulfovibrionales</taxon>
        <taxon>Desulfonatronovibrionaceae</taxon>
        <taxon>Desulfonatronospira</taxon>
    </lineage>
</organism>
<feature type="region of interest" description="Disordered" evidence="1">
    <location>
        <begin position="45"/>
        <end position="70"/>
    </location>
</feature>
<keyword evidence="4" id="KW-1185">Reference proteome</keyword>
<name>D6SLG7_9BACT</name>
<evidence type="ECO:0000256" key="1">
    <source>
        <dbReference type="SAM" id="MobiDB-lite"/>
    </source>
</evidence>
<evidence type="ECO:0000256" key="2">
    <source>
        <dbReference type="SAM" id="Phobius"/>
    </source>
</evidence>
<dbReference type="AlphaFoldDB" id="D6SLG7"/>